<gene>
    <name evidence="1" type="ORF">A2311_06455</name>
</gene>
<dbReference type="Proteomes" id="UP000178951">
    <property type="component" value="Unassembled WGS sequence"/>
</dbReference>
<dbReference type="Gene3D" id="3.30.70.920">
    <property type="match status" value="1"/>
</dbReference>
<dbReference type="EMBL" id="MEUF01000098">
    <property type="protein sequence ID" value="OGC28952.1"/>
    <property type="molecule type" value="Genomic_DNA"/>
</dbReference>
<dbReference type="GO" id="GO:0043565">
    <property type="term" value="F:sequence-specific DNA binding"/>
    <property type="evidence" value="ECO:0007669"/>
    <property type="project" value="TreeGrafter"/>
</dbReference>
<evidence type="ECO:0000313" key="1">
    <source>
        <dbReference type="EMBL" id="OGC28952.1"/>
    </source>
</evidence>
<reference evidence="1 2" key="1">
    <citation type="journal article" date="2016" name="Nat. Commun.">
        <title>Thousands of microbial genomes shed light on interconnected biogeochemical processes in an aquifer system.</title>
        <authorList>
            <person name="Anantharaman K."/>
            <person name="Brown C.T."/>
            <person name="Hug L.A."/>
            <person name="Sharon I."/>
            <person name="Castelle C.J."/>
            <person name="Probst A.J."/>
            <person name="Thomas B.C."/>
            <person name="Singh A."/>
            <person name="Wilkins M.J."/>
            <person name="Karaoz U."/>
            <person name="Brodie E.L."/>
            <person name="Williams K.H."/>
            <person name="Hubbard S.S."/>
            <person name="Banfield J.F."/>
        </authorList>
    </citation>
    <scope>NUCLEOTIDE SEQUENCE [LARGE SCALE GENOMIC DNA]</scope>
</reference>
<dbReference type="PANTHER" id="PTHR30154:SF34">
    <property type="entry name" value="TRANSCRIPTIONAL REGULATOR AZLB"/>
    <property type="match status" value="1"/>
</dbReference>
<dbReference type="PANTHER" id="PTHR30154">
    <property type="entry name" value="LEUCINE-RESPONSIVE REGULATORY PROTEIN"/>
    <property type="match status" value="1"/>
</dbReference>
<name>A0A1F4T866_UNCSA</name>
<comment type="caution">
    <text evidence="1">The sequence shown here is derived from an EMBL/GenBank/DDBJ whole genome shotgun (WGS) entry which is preliminary data.</text>
</comment>
<proteinExistence type="predicted"/>
<dbReference type="SMART" id="SM00344">
    <property type="entry name" value="HTH_ASNC"/>
    <property type="match status" value="1"/>
</dbReference>
<dbReference type="GO" id="GO:0043200">
    <property type="term" value="P:response to amino acid"/>
    <property type="evidence" value="ECO:0007669"/>
    <property type="project" value="TreeGrafter"/>
</dbReference>
<dbReference type="Gene3D" id="1.10.10.10">
    <property type="entry name" value="Winged helix-like DNA-binding domain superfamily/Winged helix DNA-binding domain"/>
    <property type="match status" value="1"/>
</dbReference>
<evidence type="ECO:0000313" key="2">
    <source>
        <dbReference type="Proteomes" id="UP000178951"/>
    </source>
</evidence>
<dbReference type="InterPro" id="IPR019888">
    <property type="entry name" value="Tscrpt_reg_AsnC-like"/>
</dbReference>
<organism evidence="1 2">
    <name type="scientific">candidate division WOR-1 bacterium RIFOXYB2_FULL_48_7</name>
    <dbReference type="NCBI Taxonomy" id="1802583"/>
    <lineage>
        <taxon>Bacteria</taxon>
        <taxon>Bacillati</taxon>
        <taxon>Saganbacteria</taxon>
    </lineage>
</organism>
<accession>A0A1F4T866</accession>
<sequence>MQNIFHTGKEYIAKSSTEYAVVFIEPEYLLRKAKKMVSEKDLHLLHHLRNDARATITDISKKMDAPITTVFDRMQGVLEKYVERNTSLLNFGRLGLNSHMYVACRVARKSREQFEACIAKHPHINTAAQIGFGGDYLLELITPDQAKAHDVITALEAVFNITKATPFNVTKELKREGILTEKDHIHALNE</sequence>
<dbReference type="STRING" id="1802583.A2311_06455"/>
<dbReference type="InterPro" id="IPR036388">
    <property type="entry name" value="WH-like_DNA-bd_sf"/>
</dbReference>
<dbReference type="AlphaFoldDB" id="A0A1F4T866"/>
<evidence type="ECO:0008006" key="3">
    <source>
        <dbReference type="Google" id="ProtNLM"/>
    </source>
</evidence>
<dbReference type="GO" id="GO:0005829">
    <property type="term" value="C:cytosol"/>
    <property type="evidence" value="ECO:0007669"/>
    <property type="project" value="TreeGrafter"/>
</dbReference>
<protein>
    <recommendedName>
        <fullName evidence="3">Transcription regulator AsnC/Lrp ligand binding domain-containing protein</fullName>
    </recommendedName>
</protein>